<dbReference type="PANTHER" id="PTHR37015:SF2">
    <property type="entry name" value="REVERSE TRANSCRIPTASE DOMAIN-CONTAINING PROTEIN"/>
    <property type="match status" value="1"/>
</dbReference>
<dbReference type="VEuPathDB" id="FungiDB:P168DRAFT_286958"/>
<dbReference type="PANTHER" id="PTHR37015">
    <property type="entry name" value="REVERSE TRANSCRIPTASE DOMAIN-CONTAINING PROTEIN"/>
    <property type="match status" value="1"/>
</dbReference>
<evidence type="ECO:0008006" key="4">
    <source>
        <dbReference type="Google" id="ProtNLM"/>
    </source>
</evidence>
<comment type="caution">
    <text evidence="2">The sequence shown here is derived from an EMBL/GenBank/DDBJ whole genome shotgun (WGS) entry which is preliminary data.</text>
</comment>
<organism evidence="2 3">
    <name type="scientific">Aspergillus campestris (strain IBT 28561)</name>
    <dbReference type="NCBI Taxonomy" id="1392248"/>
    <lineage>
        <taxon>Eukaryota</taxon>
        <taxon>Fungi</taxon>
        <taxon>Dikarya</taxon>
        <taxon>Ascomycota</taxon>
        <taxon>Pezizomycotina</taxon>
        <taxon>Eurotiomycetes</taxon>
        <taxon>Eurotiomycetidae</taxon>
        <taxon>Eurotiales</taxon>
        <taxon>Aspergillaceae</taxon>
        <taxon>Aspergillus</taxon>
        <taxon>Aspergillus subgen. Circumdati</taxon>
    </lineage>
</organism>
<evidence type="ECO:0000313" key="2">
    <source>
        <dbReference type="EMBL" id="PKY08886.1"/>
    </source>
</evidence>
<dbReference type="GeneID" id="36543989"/>
<evidence type="ECO:0000313" key="3">
    <source>
        <dbReference type="Proteomes" id="UP000234254"/>
    </source>
</evidence>
<dbReference type="RefSeq" id="XP_024697480.1">
    <property type="nucleotide sequence ID" value="XM_024836465.1"/>
</dbReference>
<name>A0A2I1DG89_ASPC2</name>
<dbReference type="EMBL" id="MSFM01000001">
    <property type="protein sequence ID" value="PKY08886.1"/>
    <property type="molecule type" value="Genomic_DNA"/>
</dbReference>
<evidence type="ECO:0000256" key="1">
    <source>
        <dbReference type="SAM" id="MobiDB-lite"/>
    </source>
</evidence>
<sequence>MTSSSALPQTLHSITSTKINELSKQRILFEKRKGEILHLAANTPDLRSKAQVLLEGVTKLKGYPGDAFDQEDQDQDLDLSDTDDDEAAVQNGTPRATHANIRRFLLQSRYDPSVSERSLGNWIGQLEQELRFLQLRHEHAAFYSELVTEWLADLQSGSEAAPQSDAGDGESAEFEQVGRAEMHEQRAMWESLAFKEADVDQGAIRAYLDSLFAKTNLSRQALKTLRESIRSFGTEMTAKRTWFTIGELEWVSQALLKSDLLTKEKTEILKEFMRNPSVAQEVVDVLNMRLASLESWGWPAEGIPLEMRRQLNGKYRVFMDEDLLDALMFQYLGLKWAVAFRSAFETFLSSPAWTNAREHIPRAYRDRRKYFLDDASATTCINDHRQETYKKDYFMAQLPASVEAGVPQYGDDDGNEDDKPMNALDTKHSLLHLLVTESILQTTLHGEFTVVRSDFKWFGPSLPHPTMLTVLAYFGVPETWLNFFRTFLEAPLKFTQDGPDAPAQVRRRGIPMCHALSDCLGEVVLFCMDYTVNQATDGAYLYRLHDDFWFWGSEKTCVTAWGAMTEFARVVGLEFNEEKTGTARLQKTKGGDDAALEQKPRDTQVHPSLPAGDIRWGFLKLDPHEGRFVIDQEQVDTHIDELRHQVLSCNSVFAWVQAWNSYFGRFFTNNFAKPARCFGRAHIDLAIATLSRIERTLFPDSPGGVTDHLRGMIAQRFSVTDLPEGFFFFPVELGGMGLVNPYIPFLAMRENIKQTPQGHLRKAFVRDEALYQSDKEVFEKNGPALAALASTLDIKDQNFLSLDEYMQYAESYSTSLLSAYRDLISVPAEISINQTTELRRNQMSLDEAVTGDSTHNSYIISDEWYGMSSYWQWTAELYQTEMVQKYGGLAAVNREFMPLGVVKTLKEGKFRWRG</sequence>
<dbReference type="AlphaFoldDB" id="A0A2I1DG89"/>
<keyword evidence="3" id="KW-1185">Reference proteome</keyword>
<reference evidence="2" key="1">
    <citation type="submission" date="2016-12" db="EMBL/GenBank/DDBJ databases">
        <title>The genomes of Aspergillus section Nigri reveals drivers in fungal speciation.</title>
        <authorList>
            <consortium name="DOE Joint Genome Institute"/>
            <person name="Vesth T.C."/>
            <person name="Nybo J."/>
            <person name="Theobald S."/>
            <person name="Brandl J."/>
            <person name="Frisvad J.C."/>
            <person name="Nielsen K.F."/>
            <person name="Lyhne E.K."/>
            <person name="Kogle M.E."/>
            <person name="Kuo A."/>
            <person name="Riley R."/>
            <person name="Clum A."/>
            <person name="Nolan M."/>
            <person name="Lipzen A."/>
            <person name="Salamov A."/>
            <person name="Henrissat B."/>
            <person name="Wiebenga A."/>
            <person name="De vries R.P."/>
            <person name="Grigoriev I.V."/>
            <person name="Mortensen U.H."/>
            <person name="Andersen M.R."/>
            <person name="Baker S.E."/>
        </authorList>
    </citation>
    <scope>NUCLEOTIDE SEQUENCE</scope>
    <source>
        <strain evidence="2">IBT 28561</strain>
    </source>
</reference>
<proteinExistence type="predicted"/>
<accession>A0A2I1DG89</accession>
<dbReference type="CDD" id="cd01709">
    <property type="entry name" value="RT_like_1"/>
    <property type="match status" value="1"/>
</dbReference>
<feature type="region of interest" description="Disordered" evidence="1">
    <location>
        <begin position="64"/>
        <end position="94"/>
    </location>
</feature>
<feature type="compositionally biased region" description="Acidic residues" evidence="1">
    <location>
        <begin position="68"/>
        <end position="87"/>
    </location>
</feature>
<gene>
    <name evidence="2" type="ORF">P168DRAFT_286958</name>
</gene>
<dbReference type="Proteomes" id="UP000234254">
    <property type="component" value="Unassembled WGS sequence"/>
</dbReference>
<protein>
    <recommendedName>
        <fullName evidence="4">Reverse transcriptase domain-containing protein</fullName>
    </recommendedName>
</protein>
<dbReference type="OrthoDB" id="74545at2759"/>